<accession>A0A0V0J9H8</accession>
<dbReference type="EMBL" id="GEEE01000963">
    <property type="protein sequence ID" value="JAP62262.1"/>
    <property type="molecule type" value="Transcribed_RNA"/>
</dbReference>
<evidence type="ECO:0000313" key="1">
    <source>
        <dbReference type="EMBL" id="JAP62262.1"/>
    </source>
</evidence>
<gene>
    <name evidence="1" type="ORF">TR88626</name>
</gene>
<sequence>GCDYSLSNLEQFPAVIKTFLKKRGNCSCLLFNKIVPSPLPRTKWDLDQDILLLCRLLRFDRILGETEYYRYVQLLHVSRVCYYCAIFPLRTSNYLVKVSSFLLSW</sequence>
<organism evidence="1">
    <name type="scientific">Schistocephalus solidus</name>
    <name type="common">Tapeworm</name>
    <dbReference type="NCBI Taxonomy" id="70667"/>
    <lineage>
        <taxon>Eukaryota</taxon>
        <taxon>Metazoa</taxon>
        <taxon>Spiralia</taxon>
        <taxon>Lophotrochozoa</taxon>
        <taxon>Platyhelminthes</taxon>
        <taxon>Cestoda</taxon>
        <taxon>Eucestoda</taxon>
        <taxon>Diphyllobothriidea</taxon>
        <taxon>Diphyllobothriidae</taxon>
        <taxon>Schistocephalus</taxon>
    </lineage>
</organism>
<feature type="non-terminal residue" evidence="1">
    <location>
        <position position="1"/>
    </location>
</feature>
<reference evidence="1" key="1">
    <citation type="submission" date="2016-01" db="EMBL/GenBank/DDBJ databases">
        <title>Reference transcriptome for the parasite Schistocephalus solidus: insights into the molecular evolution of parasitism.</title>
        <authorList>
            <person name="Hebert F.O."/>
            <person name="Grambauer S."/>
            <person name="Barber I."/>
            <person name="Landry C.R."/>
            <person name="Aubin-Horth N."/>
        </authorList>
    </citation>
    <scope>NUCLEOTIDE SEQUENCE</scope>
</reference>
<dbReference type="AlphaFoldDB" id="A0A0V0J9H8"/>
<protein>
    <submittedName>
        <fullName evidence="1">Uncharacterized protein</fullName>
    </submittedName>
</protein>
<name>A0A0V0J9H8_SCHSO</name>
<proteinExistence type="predicted"/>